<dbReference type="AlphaFoldDB" id="A0A2T6K6L3"/>
<comment type="caution">
    <text evidence="1">The sequence shown here is derived from an EMBL/GenBank/DDBJ whole genome shotgun (WGS) entry which is preliminary data.</text>
</comment>
<gene>
    <name evidence="1" type="ORF">C8N45_12030</name>
</gene>
<dbReference type="RefSeq" id="WP_108388835.1">
    <property type="nucleotide sequence ID" value="NZ_QBUD01000020.1"/>
</dbReference>
<keyword evidence="2" id="KW-1185">Reference proteome</keyword>
<name>A0A2T6K6L3_9RHOB</name>
<evidence type="ECO:0000313" key="1">
    <source>
        <dbReference type="EMBL" id="PUB10268.1"/>
    </source>
</evidence>
<accession>A0A2T6K6L3</accession>
<organism evidence="1 2">
    <name type="scientific">Yoonia sediminilitoris</name>
    <dbReference type="NCBI Taxonomy" id="1286148"/>
    <lineage>
        <taxon>Bacteria</taxon>
        <taxon>Pseudomonadati</taxon>
        <taxon>Pseudomonadota</taxon>
        <taxon>Alphaproteobacteria</taxon>
        <taxon>Rhodobacterales</taxon>
        <taxon>Paracoccaceae</taxon>
        <taxon>Yoonia</taxon>
    </lineage>
</organism>
<proteinExistence type="predicted"/>
<sequence length="105" mass="11655">MSDVFSKMRRGRLQYAFKREADRQAMTITEDATSYWATFAAQHIDQHFDNDEERGIAAEKAERALNPIMSALAKANGNDVSLAACKSFVAAPSVVVFPWTKATPD</sequence>
<dbReference type="Proteomes" id="UP000244523">
    <property type="component" value="Unassembled WGS sequence"/>
</dbReference>
<dbReference type="EMBL" id="QBUD01000020">
    <property type="protein sequence ID" value="PUB10268.1"/>
    <property type="molecule type" value="Genomic_DNA"/>
</dbReference>
<evidence type="ECO:0000313" key="2">
    <source>
        <dbReference type="Proteomes" id="UP000244523"/>
    </source>
</evidence>
<reference evidence="1 2" key="1">
    <citation type="submission" date="2018-04" db="EMBL/GenBank/DDBJ databases">
        <title>Genomic Encyclopedia of Archaeal and Bacterial Type Strains, Phase II (KMG-II): from individual species to whole genera.</title>
        <authorList>
            <person name="Goeker M."/>
        </authorList>
    </citation>
    <scope>NUCLEOTIDE SEQUENCE [LARGE SCALE GENOMIC DNA]</scope>
    <source>
        <strain evidence="1 2">DSM 29955</strain>
    </source>
</reference>
<protein>
    <submittedName>
        <fullName evidence="1">Uncharacterized protein</fullName>
    </submittedName>
</protein>